<evidence type="ECO:0000256" key="5">
    <source>
        <dbReference type="ARBA" id="ARBA00022826"/>
    </source>
</evidence>
<keyword evidence="2" id="KW-0813">Transport</keyword>
<dbReference type="GO" id="GO:0005267">
    <property type="term" value="F:potassium channel activity"/>
    <property type="evidence" value="ECO:0007669"/>
    <property type="project" value="UniProtKB-KW"/>
</dbReference>
<keyword evidence="3" id="KW-0633">Potassium transport</keyword>
<dbReference type="Proteomes" id="UP000320481">
    <property type="component" value="Unassembled WGS sequence"/>
</dbReference>
<keyword evidence="8" id="KW-0406">Ion transport</keyword>
<feature type="domain" description="Potassium channel" evidence="12">
    <location>
        <begin position="92"/>
        <end position="171"/>
    </location>
</feature>
<accession>A0A5C6IRY8</accession>
<evidence type="ECO:0000256" key="8">
    <source>
        <dbReference type="ARBA" id="ARBA00023065"/>
    </source>
</evidence>
<evidence type="ECO:0000256" key="2">
    <source>
        <dbReference type="ARBA" id="ARBA00022448"/>
    </source>
</evidence>
<dbReference type="Pfam" id="PF07885">
    <property type="entry name" value="Ion_trans_2"/>
    <property type="match status" value="1"/>
</dbReference>
<keyword evidence="14" id="KW-1185">Reference proteome</keyword>
<evidence type="ECO:0000256" key="10">
    <source>
        <dbReference type="ARBA" id="ARBA00023303"/>
    </source>
</evidence>
<comment type="subcellular location">
    <subcellularLocation>
        <location evidence="1">Membrane</location>
        <topology evidence="1">Multi-pass membrane protein</topology>
    </subcellularLocation>
</comment>
<evidence type="ECO:0000256" key="4">
    <source>
        <dbReference type="ARBA" id="ARBA00022692"/>
    </source>
</evidence>
<dbReference type="GO" id="GO:0016020">
    <property type="term" value="C:membrane"/>
    <property type="evidence" value="ECO:0007669"/>
    <property type="project" value="UniProtKB-SubCell"/>
</dbReference>
<feature type="transmembrane region" description="Helical" evidence="11">
    <location>
        <begin position="83"/>
        <end position="102"/>
    </location>
</feature>
<keyword evidence="10 13" id="KW-0407">Ion channel</keyword>
<feature type="transmembrane region" description="Helical" evidence="11">
    <location>
        <begin position="52"/>
        <end position="71"/>
    </location>
</feature>
<name>A0A5C6IRY8_9ACTN</name>
<dbReference type="SUPFAM" id="SSF81324">
    <property type="entry name" value="Voltage-gated potassium channels"/>
    <property type="match status" value="1"/>
</dbReference>
<reference evidence="13" key="1">
    <citation type="journal article" date="2019" name="Microbiol. Resour. Announc.">
        <title>Draft Genomic Sequences of Streptomyces misionensis and Streptomyces albidoflavus, bacteria applied for phytopathogen biocontrol.</title>
        <authorList>
            <person name="Pylro V."/>
            <person name="Dias A."/>
            <person name="Andreote F."/>
            <person name="Varani A."/>
            <person name="Andreote C."/>
            <person name="Bernardo E."/>
            <person name="Martins T."/>
        </authorList>
    </citation>
    <scope>NUCLEOTIDE SEQUENCE [LARGE SCALE GENOMIC DNA]</scope>
    <source>
        <strain evidence="13">66</strain>
    </source>
</reference>
<dbReference type="PANTHER" id="PTHR10027:SF10">
    <property type="entry name" value="SLOWPOKE 2, ISOFORM D"/>
    <property type="match status" value="1"/>
</dbReference>
<keyword evidence="6" id="KW-0630">Potassium</keyword>
<comment type="caution">
    <text evidence="13">The sequence shown here is derived from an EMBL/GenBank/DDBJ whole genome shotgun (WGS) entry which is preliminary data.</text>
</comment>
<dbReference type="PANTHER" id="PTHR10027">
    <property type="entry name" value="CALCIUM-ACTIVATED POTASSIUM CHANNEL ALPHA CHAIN"/>
    <property type="match status" value="1"/>
</dbReference>
<keyword evidence="4 11" id="KW-0812">Transmembrane</keyword>
<proteinExistence type="predicted"/>
<gene>
    <name evidence="13" type="ORF">FRZ03_35600</name>
</gene>
<dbReference type="RefSeq" id="WP_146469182.1">
    <property type="nucleotide sequence ID" value="NZ_VOGW01000193.1"/>
</dbReference>
<dbReference type="EMBL" id="VOGW01000193">
    <property type="protein sequence ID" value="TWV31272.1"/>
    <property type="molecule type" value="Genomic_DNA"/>
</dbReference>
<evidence type="ECO:0000256" key="7">
    <source>
        <dbReference type="ARBA" id="ARBA00022989"/>
    </source>
</evidence>
<evidence type="ECO:0000259" key="12">
    <source>
        <dbReference type="Pfam" id="PF07885"/>
    </source>
</evidence>
<keyword evidence="7 11" id="KW-1133">Transmembrane helix</keyword>
<evidence type="ECO:0000256" key="9">
    <source>
        <dbReference type="ARBA" id="ARBA00023136"/>
    </source>
</evidence>
<keyword evidence="9 11" id="KW-0472">Membrane</keyword>
<dbReference type="Gene3D" id="1.10.287.70">
    <property type="match status" value="1"/>
</dbReference>
<evidence type="ECO:0000313" key="14">
    <source>
        <dbReference type="Proteomes" id="UP000320481"/>
    </source>
</evidence>
<evidence type="ECO:0000256" key="6">
    <source>
        <dbReference type="ARBA" id="ARBA00022958"/>
    </source>
</evidence>
<protein>
    <submittedName>
        <fullName evidence="13">Two pore domain potassium channel family protein</fullName>
    </submittedName>
</protein>
<evidence type="ECO:0000256" key="1">
    <source>
        <dbReference type="ARBA" id="ARBA00004141"/>
    </source>
</evidence>
<evidence type="ECO:0000313" key="13">
    <source>
        <dbReference type="EMBL" id="TWV31272.1"/>
    </source>
</evidence>
<organism evidence="13 14">
    <name type="scientific">Streptomyces misionensis</name>
    <dbReference type="NCBI Taxonomy" id="67331"/>
    <lineage>
        <taxon>Bacteria</taxon>
        <taxon>Bacillati</taxon>
        <taxon>Actinomycetota</taxon>
        <taxon>Actinomycetes</taxon>
        <taxon>Kitasatosporales</taxon>
        <taxon>Streptomycetaceae</taxon>
        <taxon>Streptomyces</taxon>
    </lineage>
</organism>
<sequence length="182" mass="19255">MTDPAPGSARPYGGPYHRAAAAACARAVGIVVALVVAYYLVPLDTRSTTGTVLLLVCGLLAVLLVFGWEARMILRSPHPRLKAVEALAATVALYLVVFASLYHVLEHDAPGSFTEPLTRTDALYFTLTTFTTVGFGDITARSEASRVAVMCQMVCGLLLVGVAVRLLAAVVDAGLRRRGRGP</sequence>
<dbReference type="InterPro" id="IPR047871">
    <property type="entry name" value="K_chnl_Slo-like"/>
</dbReference>
<dbReference type="AlphaFoldDB" id="A0A5C6IRY8"/>
<feature type="transmembrane region" description="Helical" evidence="11">
    <location>
        <begin position="20"/>
        <end position="40"/>
    </location>
</feature>
<dbReference type="InterPro" id="IPR013099">
    <property type="entry name" value="K_chnl_dom"/>
</dbReference>
<evidence type="ECO:0000256" key="11">
    <source>
        <dbReference type="SAM" id="Phobius"/>
    </source>
</evidence>
<keyword evidence="5" id="KW-0631">Potassium channel</keyword>
<evidence type="ECO:0000256" key="3">
    <source>
        <dbReference type="ARBA" id="ARBA00022538"/>
    </source>
</evidence>
<feature type="transmembrane region" description="Helical" evidence="11">
    <location>
        <begin position="147"/>
        <end position="168"/>
    </location>
</feature>